<proteinExistence type="predicted"/>
<protein>
    <submittedName>
        <fullName evidence="1">Uncharacterized protein</fullName>
    </submittedName>
</protein>
<dbReference type="Proteomes" id="UP000007129">
    <property type="component" value="Unassembled WGS sequence"/>
</dbReference>
<evidence type="ECO:0000313" key="2">
    <source>
        <dbReference type="Proteomes" id="UP000007129"/>
    </source>
</evidence>
<dbReference type="EMBL" id="AHHD01000008">
    <property type="protein sequence ID" value="EKG22495.1"/>
    <property type="molecule type" value="Genomic_DNA"/>
</dbReference>
<dbReference type="VEuPathDB" id="FungiDB:MPH_00230"/>
<dbReference type="AlphaFoldDB" id="K2T0S7"/>
<name>K2T0S7_MACPH</name>
<accession>K2T0S7</accession>
<evidence type="ECO:0000313" key="1">
    <source>
        <dbReference type="EMBL" id="EKG22495.1"/>
    </source>
</evidence>
<organism evidence="1 2">
    <name type="scientific">Macrophomina phaseolina (strain MS6)</name>
    <name type="common">Charcoal rot fungus</name>
    <dbReference type="NCBI Taxonomy" id="1126212"/>
    <lineage>
        <taxon>Eukaryota</taxon>
        <taxon>Fungi</taxon>
        <taxon>Dikarya</taxon>
        <taxon>Ascomycota</taxon>
        <taxon>Pezizomycotina</taxon>
        <taxon>Dothideomycetes</taxon>
        <taxon>Dothideomycetes incertae sedis</taxon>
        <taxon>Botryosphaeriales</taxon>
        <taxon>Botryosphaeriaceae</taxon>
        <taxon>Macrophomina</taxon>
    </lineage>
</organism>
<comment type="caution">
    <text evidence="1">The sequence shown here is derived from an EMBL/GenBank/DDBJ whole genome shotgun (WGS) entry which is preliminary data.</text>
</comment>
<reference evidence="1 2" key="1">
    <citation type="journal article" date="2012" name="BMC Genomics">
        <title>Tools to kill: Genome of one of the most destructive plant pathogenic fungi Macrophomina phaseolina.</title>
        <authorList>
            <person name="Islam M.S."/>
            <person name="Haque M.S."/>
            <person name="Islam M.M."/>
            <person name="Emdad E.M."/>
            <person name="Halim A."/>
            <person name="Hossen Q.M.M."/>
            <person name="Hossain M.Z."/>
            <person name="Ahmed B."/>
            <person name="Rahim S."/>
            <person name="Rahman M.S."/>
            <person name="Alam M.M."/>
            <person name="Hou S."/>
            <person name="Wan X."/>
            <person name="Saito J.A."/>
            <person name="Alam M."/>
        </authorList>
    </citation>
    <scope>NUCLEOTIDE SEQUENCE [LARGE SCALE GENOMIC DNA]</scope>
    <source>
        <strain evidence="1 2">MS6</strain>
    </source>
</reference>
<gene>
    <name evidence="1" type="ORF">MPH_00230</name>
</gene>
<dbReference type="InParanoid" id="K2T0S7"/>
<sequence>MHETFPSYSHTEARETNDGAHWQLRISAEEVYELLQAEASRCQLLQLSMMEEHTPKPTPASMEVERGGSGGVVTGLAILASHLACHSSMTSSKELSKVLDSMHCWTSPSQLRRSDIAR</sequence>
<dbReference type="HOGENOM" id="CLU_2073602_0_0_1"/>